<dbReference type="Pfam" id="PF00497">
    <property type="entry name" value="SBP_bac_3"/>
    <property type="match status" value="1"/>
</dbReference>
<dbReference type="KEGG" id="dsf:UWK_00478"/>
<feature type="signal peptide" evidence="2">
    <location>
        <begin position="1"/>
        <end position="18"/>
    </location>
</feature>
<dbReference type="InterPro" id="IPR001638">
    <property type="entry name" value="Solute-binding_3/MltF_N"/>
</dbReference>
<dbReference type="EMBL" id="CP003985">
    <property type="protein sequence ID" value="AGF77061.1"/>
    <property type="molecule type" value="Genomic_DNA"/>
</dbReference>
<dbReference type="PANTHER" id="PTHR35936">
    <property type="entry name" value="MEMBRANE-BOUND LYTIC MUREIN TRANSGLYCOSYLASE F"/>
    <property type="match status" value="1"/>
</dbReference>
<evidence type="ECO:0000313" key="5">
    <source>
        <dbReference type="Proteomes" id="UP000011721"/>
    </source>
</evidence>
<accession>M1PKQ9</accession>
<dbReference type="Proteomes" id="UP000011721">
    <property type="component" value="Chromosome"/>
</dbReference>
<dbReference type="HOGENOM" id="CLU_1432451_0_0_7"/>
<dbReference type="SUPFAM" id="SSF53850">
    <property type="entry name" value="Periplasmic binding protein-like II"/>
    <property type="match status" value="1"/>
</dbReference>
<feature type="chain" id="PRO_5004016451" evidence="2">
    <location>
        <begin position="19"/>
        <end position="189"/>
    </location>
</feature>
<dbReference type="eggNOG" id="COG4623">
    <property type="taxonomic scope" value="Bacteria"/>
</dbReference>
<proteinExistence type="predicted"/>
<dbReference type="Gene3D" id="3.40.190.10">
    <property type="entry name" value="Periplasmic binding protein-like II"/>
    <property type="match status" value="2"/>
</dbReference>
<evidence type="ECO:0000256" key="2">
    <source>
        <dbReference type="SAM" id="SignalP"/>
    </source>
</evidence>
<feature type="domain" description="Solute-binding protein family 3/N-terminal" evidence="3">
    <location>
        <begin position="64"/>
        <end position="167"/>
    </location>
</feature>
<keyword evidence="1 2" id="KW-0732">Signal</keyword>
<sequence length="189" mass="21277">MVKVLCCCCCVLIGSAIASSGWAITATDDLVKVKAWKGDYDEMVKRRVIRVLIPYSKTFYFLDGATEKGLSYDAVKLFEKYINRQQGTKYLKIHTIIVPTERHLLLSRLNEGLGDIAVGNLTITDERLRTVDFSAPFATNVREVVVTRKGIPELENSHDLAGMELYVRESSSYYESILKLNKGNRSVCD</sequence>
<name>M1PKQ9_DESSD</name>
<dbReference type="AlphaFoldDB" id="M1PKQ9"/>
<evidence type="ECO:0000313" key="4">
    <source>
        <dbReference type="EMBL" id="AGF77061.1"/>
    </source>
</evidence>
<evidence type="ECO:0000259" key="3">
    <source>
        <dbReference type="Pfam" id="PF00497"/>
    </source>
</evidence>
<gene>
    <name evidence="4" type="ordered locus">UWK_00478</name>
</gene>
<organism evidence="4 5">
    <name type="scientific">Desulfocapsa sulfexigens (strain DSM 10523 / SB164P1)</name>
    <dbReference type="NCBI Taxonomy" id="1167006"/>
    <lineage>
        <taxon>Bacteria</taxon>
        <taxon>Pseudomonadati</taxon>
        <taxon>Thermodesulfobacteriota</taxon>
        <taxon>Desulfobulbia</taxon>
        <taxon>Desulfobulbales</taxon>
        <taxon>Desulfocapsaceae</taxon>
        <taxon>Desulfocapsa</taxon>
    </lineage>
</organism>
<evidence type="ECO:0000256" key="1">
    <source>
        <dbReference type="ARBA" id="ARBA00022729"/>
    </source>
</evidence>
<dbReference type="PANTHER" id="PTHR35936:SF32">
    <property type="entry name" value="MEMBRANE-BOUND LYTIC MUREIN TRANSGLYCOSYLASE F"/>
    <property type="match status" value="1"/>
</dbReference>
<dbReference type="STRING" id="1167006.UWK_00478"/>
<keyword evidence="5" id="KW-1185">Reference proteome</keyword>
<protein>
    <submittedName>
        <fullName evidence="4">Putative soluble lytic transglycosylase fused to an ABC-type amino acid-binding protein</fullName>
    </submittedName>
</protein>
<reference evidence="5" key="1">
    <citation type="journal article" date="2013" name="Stand. Genomic Sci.">
        <title>Complete genome sequence of Desulfocapsa sulfexigens, a marine deltaproteobacterium specialized in disproportionating inorganic sulfur compounds.</title>
        <authorList>
            <person name="Finster K.W."/>
            <person name="Kjeldsen K.U."/>
            <person name="Kube M."/>
            <person name="Reinhardt R."/>
            <person name="Mussmann M."/>
            <person name="Amann R."/>
            <person name="Schreiber L."/>
        </authorList>
    </citation>
    <scope>NUCLEOTIDE SEQUENCE [LARGE SCALE GENOMIC DNA]</scope>
    <source>
        <strain evidence="5">DSM 10523 / SB164P1</strain>
    </source>
</reference>